<accession>A0A7K1GE77</accession>
<organism evidence="1 2">
    <name type="scientific">Winogradskyella ouciana</name>
    <dbReference type="NCBI Taxonomy" id="2608631"/>
    <lineage>
        <taxon>Bacteria</taxon>
        <taxon>Pseudomonadati</taxon>
        <taxon>Bacteroidota</taxon>
        <taxon>Flavobacteriia</taxon>
        <taxon>Flavobacteriales</taxon>
        <taxon>Flavobacteriaceae</taxon>
        <taxon>Winogradskyella</taxon>
    </lineage>
</organism>
<proteinExistence type="predicted"/>
<reference evidence="1 2" key="1">
    <citation type="submission" date="2019-11" db="EMBL/GenBank/DDBJ databases">
        <title>Winogradskyella ouciana sp. nov., isolated from the hadal seawater of the Mariana Trench.</title>
        <authorList>
            <person name="Liu R."/>
        </authorList>
    </citation>
    <scope>NUCLEOTIDE SEQUENCE [LARGE SCALE GENOMIC DNA]</scope>
    <source>
        <strain evidence="1 2">ZXX205</strain>
    </source>
</reference>
<keyword evidence="2" id="KW-1185">Reference proteome</keyword>
<dbReference type="Proteomes" id="UP000447545">
    <property type="component" value="Unassembled WGS sequence"/>
</dbReference>
<evidence type="ECO:0000313" key="1">
    <source>
        <dbReference type="EMBL" id="MTE26734.1"/>
    </source>
</evidence>
<dbReference type="EMBL" id="WJYA01000004">
    <property type="protein sequence ID" value="MTE26734.1"/>
    <property type="molecule type" value="Genomic_DNA"/>
</dbReference>
<gene>
    <name evidence="1" type="ORF">F1003_07285</name>
</gene>
<evidence type="ECO:0000313" key="2">
    <source>
        <dbReference type="Proteomes" id="UP000447545"/>
    </source>
</evidence>
<protein>
    <submittedName>
        <fullName evidence="1">Peptide methionine sulfoxide reductase</fullName>
    </submittedName>
</protein>
<sequence length="85" mass="9914">MLLEKIKNIPIGYSEVNYKDKTYGVTRNDFNNGKSIKIYAEELGGSDFISLNYYITNNNELLKPCEMSEQKVIHFLNNYMLSHEN</sequence>
<comment type="caution">
    <text evidence="1">The sequence shown here is derived from an EMBL/GenBank/DDBJ whole genome shotgun (WGS) entry which is preliminary data.</text>
</comment>
<dbReference type="AlphaFoldDB" id="A0A7K1GE77"/>
<dbReference type="RefSeq" id="WP_155088542.1">
    <property type="nucleotide sequence ID" value="NZ_OZ260095.1"/>
</dbReference>
<name>A0A7K1GE77_9FLAO</name>